<feature type="region of interest" description="Disordered" evidence="1">
    <location>
        <begin position="104"/>
        <end position="137"/>
    </location>
</feature>
<evidence type="ECO:0000313" key="3">
    <source>
        <dbReference type="Proteomes" id="UP001190700"/>
    </source>
</evidence>
<name>A0AAE0GB64_9CHLO</name>
<feature type="compositionally biased region" description="Low complexity" evidence="1">
    <location>
        <begin position="126"/>
        <end position="135"/>
    </location>
</feature>
<proteinExistence type="predicted"/>
<comment type="caution">
    <text evidence="2">The sequence shown here is derived from an EMBL/GenBank/DDBJ whole genome shotgun (WGS) entry which is preliminary data.</text>
</comment>
<dbReference type="AlphaFoldDB" id="A0AAE0GB64"/>
<dbReference type="EMBL" id="LGRX02007503">
    <property type="protein sequence ID" value="KAK3274869.1"/>
    <property type="molecule type" value="Genomic_DNA"/>
</dbReference>
<protein>
    <submittedName>
        <fullName evidence="2">Uncharacterized protein</fullName>
    </submittedName>
</protein>
<gene>
    <name evidence="2" type="ORF">CYMTET_16969</name>
</gene>
<organism evidence="2 3">
    <name type="scientific">Cymbomonas tetramitiformis</name>
    <dbReference type="NCBI Taxonomy" id="36881"/>
    <lineage>
        <taxon>Eukaryota</taxon>
        <taxon>Viridiplantae</taxon>
        <taxon>Chlorophyta</taxon>
        <taxon>Pyramimonadophyceae</taxon>
        <taxon>Pyramimonadales</taxon>
        <taxon>Pyramimonadaceae</taxon>
        <taxon>Cymbomonas</taxon>
    </lineage>
</organism>
<evidence type="ECO:0000256" key="1">
    <source>
        <dbReference type="SAM" id="MobiDB-lite"/>
    </source>
</evidence>
<accession>A0AAE0GB64</accession>
<reference evidence="2 3" key="1">
    <citation type="journal article" date="2015" name="Genome Biol. Evol.">
        <title>Comparative Genomics of a Bacterivorous Green Alga Reveals Evolutionary Causalities and Consequences of Phago-Mixotrophic Mode of Nutrition.</title>
        <authorList>
            <person name="Burns J.A."/>
            <person name="Paasch A."/>
            <person name="Narechania A."/>
            <person name="Kim E."/>
        </authorList>
    </citation>
    <scope>NUCLEOTIDE SEQUENCE [LARGE SCALE GENOMIC DNA]</scope>
    <source>
        <strain evidence="2 3">PLY_AMNH</strain>
    </source>
</reference>
<sequence>EAGIGTLHPGWCLVRPRDFAVICEGPAGESTPRTCFLVLNAAALLRIPGQGVGDRMAGMTVDGDGGAVLMAPGRAHGRSAQRVMTAGTSVAEVGDVLQWNLQGKQTAPPRLNVGSGGKGGDGGSSGRLRSSAGPSPQSVTFRGVLLQTSFAYDDMAFGGGPHEGSARRPKLRLRVRDVAGPHFVDVYVDPSQLRLPPELVVGCLATFSQCLRYLSRKLNLYCKAAADAVVTVQALPVEIAIPPPERGTPFRPASAALPGWASLVGERTQPTNRHTHGGLFLGTAKGRRPQSLAPLFPRRAHVDHWRSFNLQPPTELFLRRTIVWEQSAAPQKTALCRALAAATQLQLRAGGLARAVHQGGLARAVHQGGLARAGASEGEIVVEPEEEREDGAAMASGDQEPELAAIVKGAMARGLSGTDTTEEERARFQQEPDYFLVSWEDLAEMPQRDFYPFTSKAKSHINYLELFAVWQQMGTGGCFLVPVWEGDEAYELVSGMREVFRPGVRRQWDRPAKPVMPITLRDLARMAEFADMESITGLALWAAILVGFYGLFRKDNLTVGKSQAWNARALVAGLKSLAVQVGLNPARAAWLVRWMQGRATWRQWEAPDEVLWSAGRKLITELPSFPEASVDRRLFWLRARFSRITRMVLQSHGARWHSEVCVVMEDGTARAECWAGSSDCAASFLGHGTAGAVQPTLEMLAHKHRRVVAVARRWDQELGVAHGEGAPLLEFEARGPSGRPLPHQDHQILEAALRTACQCSGQQMVLCQQYFKVPSDSARSAAEATRAHKQMASEPSPSSQDKWIHLRALAVRPCNPATEAYILLQTLRSGVM</sequence>
<dbReference type="Proteomes" id="UP001190700">
    <property type="component" value="Unassembled WGS sequence"/>
</dbReference>
<feature type="non-terminal residue" evidence="2">
    <location>
        <position position="1"/>
    </location>
</feature>
<evidence type="ECO:0000313" key="2">
    <source>
        <dbReference type="EMBL" id="KAK3274869.1"/>
    </source>
</evidence>
<feature type="compositionally biased region" description="Gly residues" evidence="1">
    <location>
        <begin position="114"/>
        <end position="125"/>
    </location>
</feature>
<keyword evidence="3" id="KW-1185">Reference proteome</keyword>